<dbReference type="GO" id="GO:0042351">
    <property type="term" value="P:'de novo' GDP-L-fucose biosynthetic process"/>
    <property type="evidence" value="ECO:0007669"/>
    <property type="project" value="UniProtKB-UniRule"/>
</dbReference>
<feature type="active site" description="Proton donor/acceptor" evidence="5">
    <location>
        <position position="137"/>
    </location>
</feature>
<dbReference type="Pfam" id="PF01370">
    <property type="entry name" value="Epimerase"/>
    <property type="match status" value="1"/>
</dbReference>
<proteinExistence type="inferred from homology"/>
<dbReference type="UniPathway" id="UPA00128">
    <property type="reaction ID" value="UER00191"/>
</dbReference>
<dbReference type="EC" id="1.1.1.271" evidence="5"/>
<comment type="catalytic activity">
    <reaction evidence="5">
        <text>GDP-beta-L-fucose + NADP(+) = GDP-4-dehydro-alpha-D-rhamnose + NADPH + H(+)</text>
        <dbReference type="Rhea" id="RHEA:18885"/>
        <dbReference type="ChEBI" id="CHEBI:15378"/>
        <dbReference type="ChEBI" id="CHEBI:57273"/>
        <dbReference type="ChEBI" id="CHEBI:57783"/>
        <dbReference type="ChEBI" id="CHEBI:57964"/>
        <dbReference type="ChEBI" id="CHEBI:58349"/>
        <dbReference type="EC" id="1.1.1.271"/>
    </reaction>
</comment>
<feature type="site" description="Important for catalytic activity" evidence="5">
    <location>
        <position position="110"/>
    </location>
</feature>
<comment type="function">
    <text evidence="5">Catalyzes the two-step NADP-dependent conversion of GDP-4-dehydro-6-deoxy-D-mannose to GDP-fucose, involving an epimerase and a reductase reaction.</text>
</comment>
<feature type="binding site" evidence="5">
    <location>
        <position position="141"/>
    </location>
    <ligand>
        <name>NADP(+)</name>
        <dbReference type="ChEBI" id="CHEBI:58349"/>
    </ligand>
</feature>
<name>F5RKV4_9FIRM</name>
<dbReference type="CDD" id="cd05239">
    <property type="entry name" value="GDP_FS_SDR_e"/>
    <property type="match status" value="1"/>
</dbReference>
<feature type="binding site" evidence="5">
    <location>
        <begin position="164"/>
        <end position="167"/>
    </location>
    <ligand>
        <name>NADP(+)</name>
        <dbReference type="ChEBI" id="CHEBI:58349"/>
    </ligand>
</feature>
<dbReference type="Gene3D" id="3.40.50.720">
    <property type="entry name" value="NAD(P)-binding Rossmann-like Domain"/>
    <property type="match status" value="1"/>
</dbReference>
<dbReference type="SUPFAM" id="SSF51735">
    <property type="entry name" value="NAD(P)-binding Rossmann-fold domains"/>
    <property type="match status" value="1"/>
</dbReference>
<gene>
    <name evidence="7" type="primary">wcaG</name>
    <name evidence="5" type="synonym">fcl</name>
    <name evidence="7" type="ORF">HMPREF9081_0859</name>
</gene>
<dbReference type="HOGENOM" id="CLU_007383_18_0_9"/>
<dbReference type="InterPro" id="IPR001509">
    <property type="entry name" value="Epimerase_deHydtase"/>
</dbReference>
<dbReference type="STRING" id="888060.HMPREF9081_0859"/>
<dbReference type="GO" id="GO:0070401">
    <property type="term" value="F:NADP+ binding"/>
    <property type="evidence" value="ECO:0007669"/>
    <property type="project" value="UniProtKB-UniRule"/>
</dbReference>
<sequence length="311" mass="34900">MELSDKIYVAGHTGMVGSAIVRHLQKSGYHNLLLRTHSELDLTDQQATKSFFKQEHPDYVFIAAAKVGGIQANSTFPADFLYVNLMINANIIHAAHEVGVKKLLALGSACIYPKFAEQPLREEAFLDGKPEPTNEGYAIGKITALELAKFFHRQYNDPFISCMPTNIYGENDDFDLQGSHVIPAMIRKFHTAKLEGADSVTLWGTGSPKREFLYVDDLADACVFLMENYDEEEHINIGSGEEVSMKELAEEIASVVGFNGELIYDTEKPDGAPRRLVDSTRIHELGWQHKVALREGLERSYQYFLNHCVDK</sequence>
<dbReference type="AlphaFoldDB" id="F5RKV4"/>
<feature type="domain" description="NAD-dependent epimerase/dehydratase" evidence="6">
    <location>
        <begin position="7"/>
        <end position="238"/>
    </location>
</feature>
<reference evidence="7 8" key="1">
    <citation type="submission" date="2011-04" db="EMBL/GenBank/DDBJ databases">
        <authorList>
            <person name="Muzny D."/>
            <person name="Qin X."/>
            <person name="Deng J."/>
            <person name="Jiang H."/>
            <person name="Liu Y."/>
            <person name="Qu J."/>
            <person name="Song X.-Z."/>
            <person name="Zhang L."/>
            <person name="Thornton R."/>
            <person name="Coyle M."/>
            <person name="Francisco L."/>
            <person name="Jackson L."/>
            <person name="Javaid M."/>
            <person name="Korchina V."/>
            <person name="Kovar C."/>
            <person name="Mata R."/>
            <person name="Mathew T."/>
            <person name="Ngo R."/>
            <person name="Nguyen L."/>
            <person name="Nguyen N."/>
            <person name="Okwuonu G."/>
            <person name="Ongeri F."/>
            <person name="Pham C."/>
            <person name="Simmons D."/>
            <person name="Wilczek-Boney K."/>
            <person name="Hale W."/>
            <person name="Jakkamsetti A."/>
            <person name="Pham P."/>
            <person name="Ruth R."/>
            <person name="San Lucas F."/>
            <person name="Warren J."/>
            <person name="Zhang J."/>
            <person name="Zhao Z."/>
            <person name="Zhou C."/>
            <person name="Zhu D."/>
            <person name="Lee S."/>
            <person name="Bess C."/>
            <person name="Blankenburg K."/>
            <person name="Forbes L."/>
            <person name="Fu Q."/>
            <person name="Gubbala S."/>
            <person name="Hirani K."/>
            <person name="Jayaseelan J.C."/>
            <person name="Lara F."/>
            <person name="Munidasa M."/>
            <person name="Palculict T."/>
            <person name="Patil S."/>
            <person name="Pu L.-L."/>
            <person name="Saada N."/>
            <person name="Tang L."/>
            <person name="Weissenberger G."/>
            <person name="Zhu Y."/>
            <person name="Hemphill L."/>
            <person name="Shang Y."/>
            <person name="Youmans B."/>
            <person name="Ayvaz T."/>
            <person name="Ross M."/>
            <person name="Santibanez J."/>
            <person name="Aqrawi P."/>
            <person name="Gross S."/>
            <person name="Joshi V."/>
            <person name="Fowler G."/>
            <person name="Nazareth L."/>
            <person name="Reid J."/>
            <person name="Worley K."/>
            <person name="Petrosino J."/>
            <person name="Highlander S."/>
            <person name="Gibbs R."/>
        </authorList>
    </citation>
    <scope>NUCLEOTIDE SEQUENCE [LARGE SCALE GENOMIC DNA]</scope>
    <source>
        <strain evidence="7 8">DSM 2778</strain>
    </source>
</reference>
<dbReference type="HAMAP" id="MF_00956">
    <property type="entry name" value="GDP_fucose_synth"/>
    <property type="match status" value="1"/>
</dbReference>
<dbReference type="Gene3D" id="3.90.25.10">
    <property type="entry name" value="UDP-galactose 4-epimerase, domain 1"/>
    <property type="match status" value="1"/>
</dbReference>
<comment type="caution">
    <text evidence="7">The sequence shown here is derived from an EMBL/GenBank/DDBJ whole genome shotgun (WGS) entry which is preliminary data.</text>
</comment>
<comment type="pathway">
    <text evidence="5">Nucleotide-sugar biosynthesis; GDP-L-fucose biosynthesis via de novo pathway; GDP-L-fucose from GDP-alpha-D-mannose: step 2/2.</text>
</comment>
<dbReference type="InterPro" id="IPR036291">
    <property type="entry name" value="NAD(P)-bd_dom_sf"/>
</dbReference>
<dbReference type="eggNOG" id="COG0451">
    <property type="taxonomic scope" value="Bacteria"/>
</dbReference>
<evidence type="ECO:0000313" key="8">
    <source>
        <dbReference type="Proteomes" id="UP000004067"/>
    </source>
</evidence>
<feature type="binding site" evidence="5">
    <location>
        <position position="203"/>
    </location>
    <ligand>
        <name>substrate</name>
    </ligand>
</feature>
<dbReference type="PANTHER" id="PTHR43238:SF1">
    <property type="entry name" value="GDP-L-FUCOSE SYNTHASE"/>
    <property type="match status" value="1"/>
</dbReference>
<evidence type="ECO:0000256" key="4">
    <source>
        <dbReference type="ARBA" id="ARBA00023235"/>
    </source>
</evidence>
<feature type="binding site" evidence="5">
    <location>
        <position position="180"/>
    </location>
    <ligand>
        <name>NADP(+)</name>
        <dbReference type="ChEBI" id="CHEBI:58349"/>
    </ligand>
</feature>
<protein>
    <recommendedName>
        <fullName evidence="5">GDP-L-fucose synthase</fullName>
        <ecNumber evidence="5">1.1.1.271</ecNumber>
    </recommendedName>
    <alternativeName>
        <fullName evidence="5">GDP-4-keto-6-deoxy-D-mannose-3,5-epimerase-4-reductase</fullName>
    </alternativeName>
</protein>
<dbReference type="Proteomes" id="UP000004067">
    <property type="component" value="Unassembled WGS sequence"/>
</dbReference>
<evidence type="ECO:0000259" key="6">
    <source>
        <dbReference type="Pfam" id="PF01370"/>
    </source>
</evidence>
<organism evidence="7 8">
    <name type="scientific">Centipeda periodontii DSM 2778</name>
    <dbReference type="NCBI Taxonomy" id="888060"/>
    <lineage>
        <taxon>Bacteria</taxon>
        <taxon>Bacillati</taxon>
        <taxon>Bacillota</taxon>
        <taxon>Negativicutes</taxon>
        <taxon>Selenomonadales</taxon>
        <taxon>Selenomonadaceae</taxon>
        <taxon>Centipeda</taxon>
    </lineage>
</organism>
<comment type="caution">
    <text evidence="5">Lacks conserved residue(s) required for the propagation of feature annotation.</text>
</comment>
<feature type="binding site" evidence="5">
    <location>
        <position position="210"/>
    </location>
    <ligand>
        <name>substrate</name>
    </ligand>
</feature>
<dbReference type="InterPro" id="IPR028614">
    <property type="entry name" value="GDP_fucose/colitose_synth"/>
</dbReference>
<keyword evidence="4 5" id="KW-0413">Isomerase</keyword>
<comment type="similarity">
    <text evidence="1 5">Belongs to the NAD(P)-dependent epimerase/dehydratase family. Fucose synthase subfamily.</text>
</comment>
<accession>F5RKV4</accession>
<evidence type="ECO:0000256" key="3">
    <source>
        <dbReference type="ARBA" id="ARBA00023002"/>
    </source>
</evidence>
<keyword evidence="2 5" id="KW-0521">NADP</keyword>
<feature type="binding site" evidence="5">
    <location>
        <position position="188"/>
    </location>
    <ligand>
        <name>substrate</name>
    </ligand>
</feature>
<dbReference type="RefSeq" id="WP_006305739.1">
    <property type="nucleotide sequence ID" value="NZ_GL892076.1"/>
</dbReference>
<dbReference type="GO" id="GO:0050577">
    <property type="term" value="F:GDP-L-fucose synthase activity"/>
    <property type="evidence" value="ECO:0007669"/>
    <property type="project" value="UniProtKB-UniRule"/>
</dbReference>
<dbReference type="EMBL" id="AFHQ01000026">
    <property type="protein sequence ID" value="EGK60857.1"/>
    <property type="molecule type" value="Genomic_DNA"/>
</dbReference>
<evidence type="ECO:0000256" key="2">
    <source>
        <dbReference type="ARBA" id="ARBA00022857"/>
    </source>
</evidence>
<keyword evidence="5" id="KW-0511">Multifunctional enzyme</keyword>
<keyword evidence="8" id="KW-1185">Reference proteome</keyword>
<dbReference type="OrthoDB" id="9811425at2"/>
<evidence type="ECO:0000256" key="1">
    <source>
        <dbReference type="ARBA" id="ARBA00005959"/>
    </source>
</evidence>
<dbReference type="GO" id="GO:0016853">
    <property type="term" value="F:isomerase activity"/>
    <property type="evidence" value="ECO:0007669"/>
    <property type="project" value="UniProtKB-KW"/>
</dbReference>
<evidence type="ECO:0000256" key="5">
    <source>
        <dbReference type="HAMAP-Rule" id="MF_00956"/>
    </source>
</evidence>
<feature type="binding site" evidence="5">
    <location>
        <begin position="11"/>
        <end position="17"/>
    </location>
    <ligand>
        <name>NADP(+)</name>
        <dbReference type="ChEBI" id="CHEBI:58349"/>
    </ligand>
</feature>
<feature type="site" description="Important for catalytic activity" evidence="5">
    <location>
        <position position="108"/>
    </location>
</feature>
<feature type="binding site" evidence="5">
    <location>
        <position position="270"/>
    </location>
    <ligand>
        <name>substrate</name>
    </ligand>
</feature>
<dbReference type="PANTHER" id="PTHR43238">
    <property type="entry name" value="GDP-L-FUCOSE SYNTHASE"/>
    <property type="match status" value="1"/>
</dbReference>
<keyword evidence="3 5" id="KW-0560">Oxidoreductase</keyword>
<evidence type="ECO:0000313" key="7">
    <source>
        <dbReference type="EMBL" id="EGK60857.1"/>
    </source>
</evidence>